<reference evidence="1" key="1">
    <citation type="journal article" date="2016" name="Nat. Genet.">
        <title>The genome sequences of Arachis duranensis and Arachis ipaensis, the diploid ancestors of cultivated peanut.</title>
        <authorList>
            <person name="Bertioli D.J."/>
            <person name="Cannon S.B."/>
            <person name="Froenicke L."/>
            <person name="Huang G."/>
            <person name="Farmer A.D."/>
            <person name="Cannon E.K."/>
            <person name="Liu X."/>
            <person name="Gao D."/>
            <person name="Clevenger J."/>
            <person name="Dash S."/>
            <person name="Ren L."/>
            <person name="Moretzsohn M.C."/>
            <person name="Shirasawa K."/>
            <person name="Huang W."/>
            <person name="Vidigal B."/>
            <person name="Abernathy B."/>
            <person name="Chu Y."/>
            <person name="Niederhuth C.E."/>
            <person name="Umale P."/>
            <person name="Araujo A.C."/>
            <person name="Kozik A."/>
            <person name="Kim K.D."/>
            <person name="Burow M.D."/>
            <person name="Varshney R.K."/>
            <person name="Wang X."/>
            <person name="Zhang X."/>
            <person name="Barkley N."/>
            <person name="Guimaraes P.M."/>
            <person name="Isobe S."/>
            <person name="Guo B."/>
            <person name="Liao B."/>
            <person name="Stalker H.T."/>
            <person name="Schmitz R.J."/>
            <person name="Scheffler B.E."/>
            <person name="Leal-Bertioli S.C."/>
            <person name="Xun X."/>
            <person name="Jackson S.A."/>
            <person name="Michelmore R."/>
            <person name="Ozias-Akins P."/>
        </authorList>
    </citation>
    <scope>NUCLEOTIDE SEQUENCE [LARGE SCALE GENOMIC DNA]</scope>
    <source>
        <strain evidence="1">cv. V14167</strain>
    </source>
</reference>
<gene>
    <name evidence="2" type="primary">LOC107485399</name>
</gene>
<dbReference type="GeneID" id="107485399"/>
<dbReference type="Gene3D" id="2.40.70.10">
    <property type="entry name" value="Acid Proteases"/>
    <property type="match status" value="1"/>
</dbReference>
<dbReference type="AlphaFoldDB" id="A0A6P4D519"/>
<reference evidence="2" key="2">
    <citation type="submission" date="2025-08" db="UniProtKB">
        <authorList>
            <consortium name="RefSeq"/>
        </authorList>
    </citation>
    <scope>IDENTIFICATION</scope>
    <source>
        <tissue evidence="2">Whole plant</tissue>
    </source>
</reference>
<accession>A0A6P4D519</accession>
<dbReference type="RefSeq" id="XP_015961420.1">
    <property type="nucleotide sequence ID" value="XM_016105934.1"/>
</dbReference>
<organism evidence="1 2">
    <name type="scientific">Arachis duranensis</name>
    <name type="common">Wild peanut</name>
    <dbReference type="NCBI Taxonomy" id="130453"/>
    <lineage>
        <taxon>Eukaryota</taxon>
        <taxon>Viridiplantae</taxon>
        <taxon>Streptophyta</taxon>
        <taxon>Embryophyta</taxon>
        <taxon>Tracheophyta</taxon>
        <taxon>Spermatophyta</taxon>
        <taxon>Magnoliopsida</taxon>
        <taxon>eudicotyledons</taxon>
        <taxon>Gunneridae</taxon>
        <taxon>Pentapetalae</taxon>
        <taxon>rosids</taxon>
        <taxon>fabids</taxon>
        <taxon>Fabales</taxon>
        <taxon>Fabaceae</taxon>
        <taxon>Papilionoideae</taxon>
        <taxon>50 kb inversion clade</taxon>
        <taxon>dalbergioids sensu lato</taxon>
        <taxon>Dalbergieae</taxon>
        <taxon>Pterocarpus clade</taxon>
        <taxon>Arachis</taxon>
    </lineage>
</organism>
<dbReference type="KEGG" id="adu:107485399"/>
<dbReference type="PANTHER" id="PTHR33067:SF31">
    <property type="entry name" value="RNA-DIRECTED DNA POLYMERASE"/>
    <property type="match status" value="1"/>
</dbReference>
<keyword evidence="1" id="KW-1185">Reference proteome</keyword>
<sequence>MTEPKEEPAIEELKEIRAHEEIGDIIMHAPTHIEEPEEYPSSDEQEEPKVEQIGRFLVIFRKLNVNSSHAEGLEKDPPSLACLKASKGDEIVVLTKGCRALVQKKLPQKLPDPGSLLISCTIGTITFGKALCDLRSSINLMPLSVMKRLGIQEVQPAKISLEMADKSLKRAHGMVEDLLVKVEDLYLPADFVILDTGEDRDNSIILGRPFLATTKALIDVKKKSQS</sequence>
<evidence type="ECO:0000313" key="2">
    <source>
        <dbReference type="RefSeq" id="XP_015961420.1"/>
    </source>
</evidence>
<dbReference type="PANTHER" id="PTHR33067">
    <property type="entry name" value="RNA-DIRECTED DNA POLYMERASE-RELATED"/>
    <property type="match status" value="1"/>
</dbReference>
<proteinExistence type="predicted"/>
<dbReference type="CDD" id="cd00303">
    <property type="entry name" value="retropepsin_like"/>
    <property type="match status" value="1"/>
</dbReference>
<dbReference type="Proteomes" id="UP000515211">
    <property type="component" value="Chromosome 1"/>
</dbReference>
<dbReference type="InterPro" id="IPR021109">
    <property type="entry name" value="Peptidase_aspartic_dom_sf"/>
</dbReference>
<protein>
    <submittedName>
        <fullName evidence="2">Uncharacterized protein LOC107485399</fullName>
    </submittedName>
</protein>
<name>A0A6P4D519_ARADU</name>
<evidence type="ECO:0000313" key="1">
    <source>
        <dbReference type="Proteomes" id="UP000515211"/>
    </source>
</evidence>